<protein>
    <submittedName>
        <fullName evidence="2">Methylmalonic aciduria type A protein, mitochondrial</fullName>
    </submittedName>
</protein>
<dbReference type="WBParaSite" id="PS1159_v2.g451.t1">
    <property type="protein sequence ID" value="PS1159_v2.g451.t1"/>
    <property type="gene ID" value="PS1159_v2.g451"/>
</dbReference>
<organism evidence="1 2">
    <name type="scientific">Panagrolaimus sp. PS1159</name>
    <dbReference type="NCBI Taxonomy" id="55785"/>
    <lineage>
        <taxon>Eukaryota</taxon>
        <taxon>Metazoa</taxon>
        <taxon>Ecdysozoa</taxon>
        <taxon>Nematoda</taxon>
        <taxon>Chromadorea</taxon>
        <taxon>Rhabditida</taxon>
        <taxon>Tylenchina</taxon>
        <taxon>Panagrolaimomorpha</taxon>
        <taxon>Panagrolaimoidea</taxon>
        <taxon>Panagrolaimidae</taxon>
        <taxon>Panagrolaimus</taxon>
    </lineage>
</organism>
<evidence type="ECO:0000313" key="2">
    <source>
        <dbReference type="WBParaSite" id="PS1159_v2.g451.t1"/>
    </source>
</evidence>
<dbReference type="Proteomes" id="UP000887580">
    <property type="component" value="Unplaced"/>
</dbReference>
<reference evidence="2" key="1">
    <citation type="submission" date="2022-11" db="UniProtKB">
        <authorList>
            <consortium name="WormBaseParasite"/>
        </authorList>
    </citation>
    <scope>IDENTIFICATION</scope>
</reference>
<evidence type="ECO:0000313" key="1">
    <source>
        <dbReference type="Proteomes" id="UP000887580"/>
    </source>
</evidence>
<sequence>MFDITYAVILKGTFRHSHPHFKYVINYKYAIAFTLAFLGKYLRLCYENIKLYFRLKFYQKHLDKTFVELSPVPVYLTKSIPPVPTPTVIKFPFHENAYETYQKLNFDDTVTAEDLMVKKIKDGILNGERGALAKAITLVESKNAKKRAQGHFLLKEIMEVEREKVKKYGTDAMIFRIGISGSPGVGKSTFIEALGTELTEGRGKRVAVLTVDPTSASTGGSILGDLTRMQNLSRNPMAYIRQSPTSGSLGGVTRGIHEAIILCEGAGYDVVLIETVGVGQSEVAVNDMCDLFCLLLSPAHGDELQGVKRGIMEQSDLLIVTKADGELESRAKLTQAEYISALKFMRPKSDIWKPKVMRASVYKQETIEAVCEEMYKYWDISTKSGHLIKHRNKQLITWMWNHVKDEIINLFKRHPAVMKQSEQMEKDI</sequence>
<name>A0AC35GEF0_9BILA</name>
<proteinExistence type="predicted"/>
<accession>A0AC35GEF0</accession>